<evidence type="ECO:0000256" key="2">
    <source>
        <dbReference type="ARBA" id="ARBA00022692"/>
    </source>
</evidence>
<gene>
    <name evidence="6" type="ORF">GE300_04700</name>
</gene>
<evidence type="ECO:0000313" key="6">
    <source>
        <dbReference type="EMBL" id="MSU88922.1"/>
    </source>
</evidence>
<comment type="subcellular location">
    <subcellularLocation>
        <location evidence="1">Membrane</location>
    </subcellularLocation>
</comment>
<evidence type="ECO:0000256" key="5">
    <source>
        <dbReference type="SAM" id="Phobius"/>
    </source>
</evidence>
<keyword evidence="4 5" id="KW-0472">Membrane</keyword>
<feature type="transmembrane region" description="Helical" evidence="5">
    <location>
        <begin position="116"/>
        <end position="137"/>
    </location>
</feature>
<dbReference type="GO" id="GO:0016020">
    <property type="term" value="C:membrane"/>
    <property type="evidence" value="ECO:0007669"/>
    <property type="project" value="UniProtKB-SubCell"/>
</dbReference>
<comment type="caution">
    <text evidence="6">The sequence shown here is derived from an EMBL/GenBank/DDBJ whole genome shotgun (WGS) entry which is preliminary data.</text>
</comment>
<name>A0A6L5YYH1_9RHOB</name>
<proteinExistence type="predicted"/>
<protein>
    <submittedName>
        <fullName evidence="6">MAPEG family protein</fullName>
    </submittedName>
</protein>
<organism evidence="6 7">
    <name type="scientific">Halovulum marinum</name>
    <dbReference type="NCBI Taxonomy" id="2662447"/>
    <lineage>
        <taxon>Bacteria</taxon>
        <taxon>Pseudomonadati</taxon>
        <taxon>Pseudomonadota</taxon>
        <taxon>Alphaproteobacteria</taxon>
        <taxon>Rhodobacterales</taxon>
        <taxon>Paracoccaceae</taxon>
        <taxon>Halovulum</taxon>
    </lineage>
</organism>
<feature type="transmembrane region" description="Helical" evidence="5">
    <location>
        <begin position="6"/>
        <end position="24"/>
    </location>
</feature>
<accession>A0A6L5YYH1</accession>
<evidence type="ECO:0000256" key="1">
    <source>
        <dbReference type="ARBA" id="ARBA00004370"/>
    </source>
</evidence>
<dbReference type="EMBL" id="WIND01000002">
    <property type="protein sequence ID" value="MSU88922.1"/>
    <property type="molecule type" value="Genomic_DNA"/>
</dbReference>
<dbReference type="Pfam" id="PF01124">
    <property type="entry name" value="MAPEG"/>
    <property type="match status" value="1"/>
</dbReference>
<dbReference type="Proteomes" id="UP000474957">
    <property type="component" value="Unassembled WGS sequence"/>
</dbReference>
<keyword evidence="2 5" id="KW-0812">Transmembrane</keyword>
<keyword evidence="7" id="KW-1185">Reference proteome</keyword>
<dbReference type="InterPro" id="IPR001129">
    <property type="entry name" value="Membr-assoc_MAPEG"/>
</dbReference>
<dbReference type="AlphaFoldDB" id="A0A6L5YYH1"/>
<evidence type="ECO:0000256" key="3">
    <source>
        <dbReference type="ARBA" id="ARBA00022989"/>
    </source>
</evidence>
<dbReference type="Gene3D" id="1.20.120.550">
    <property type="entry name" value="Membrane associated eicosanoid/glutathione metabolism-like domain"/>
    <property type="match status" value="1"/>
</dbReference>
<reference evidence="6 7" key="1">
    <citation type="submission" date="2019-10" db="EMBL/GenBank/DDBJ databases">
        <title>Cognatihalovulum marinum gen. nov. sp. nov., a new member of the family Rhodobacteraceae isolated from deep seawater of the Northwest Indian Ocean.</title>
        <authorList>
            <person name="Ruan C."/>
            <person name="Wang J."/>
            <person name="Zheng X."/>
            <person name="Song L."/>
            <person name="Zhu Y."/>
            <person name="Huang Y."/>
            <person name="Lu Z."/>
            <person name="Du W."/>
            <person name="Huang L."/>
            <person name="Dai X."/>
        </authorList>
    </citation>
    <scope>NUCLEOTIDE SEQUENCE [LARGE SCALE GENOMIC DNA]</scope>
    <source>
        <strain evidence="6 7">2CG4</strain>
    </source>
</reference>
<keyword evidence="3 5" id="KW-1133">Transmembrane helix</keyword>
<evidence type="ECO:0000256" key="4">
    <source>
        <dbReference type="ARBA" id="ARBA00023136"/>
    </source>
</evidence>
<dbReference type="SUPFAM" id="SSF161084">
    <property type="entry name" value="MAPEG domain-like"/>
    <property type="match status" value="1"/>
</dbReference>
<dbReference type="RefSeq" id="WP_154445384.1">
    <property type="nucleotide sequence ID" value="NZ_WIND01000002.1"/>
</dbReference>
<dbReference type="InterPro" id="IPR023352">
    <property type="entry name" value="MAPEG-like_dom_sf"/>
</dbReference>
<evidence type="ECO:0000313" key="7">
    <source>
        <dbReference type="Proteomes" id="UP000474957"/>
    </source>
</evidence>
<sequence length="138" mass="14439">MDAITGYAHAIVSLALFAVLALALNPWAGIARGRAGLVPGQMPEPDYASRAFRITRSYQNTVEMTGVFAAVVAAAVLAGANPFWVNLLASLALVSRIAMIFVHVQGIGKANNGLRTIFFVAGWAMMLLLALIAAVAAV</sequence>